<evidence type="ECO:0000259" key="8">
    <source>
        <dbReference type="Pfam" id="PF00460"/>
    </source>
</evidence>
<keyword evidence="11" id="KW-0969">Cilium</keyword>
<dbReference type="PANTHER" id="PTHR30033:SF1">
    <property type="entry name" value="FLAGELLAR HOOK-ASSOCIATED PROTEIN 1"/>
    <property type="match status" value="1"/>
</dbReference>
<dbReference type="InterPro" id="IPR053927">
    <property type="entry name" value="FlgK_helical"/>
</dbReference>
<feature type="domain" description="Flagellar basal-body/hook protein C-terminal" evidence="9">
    <location>
        <begin position="449"/>
        <end position="485"/>
    </location>
</feature>
<evidence type="ECO:0000256" key="6">
    <source>
        <dbReference type="ARBA" id="ARBA00023143"/>
    </source>
</evidence>
<evidence type="ECO:0000313" key="12">
    <source>
        <dbReference type="Proteomes" id="UP000199118"/>
    </source>
</evidence>
<feature type="region of interest" description="Disordered" evidence="7">
    <location>
        <begin position="61"/>
        <end position="81"/>
    </location>
</feature>
<proteinExistence type="inferred from homology"/>
<gene>
    <name evidence="11" type="ORF">SAMN05444336_102649</name>
</gene>
<evidence type="ECO:0000256" key="4">
    <source>
        <dbReference type="ARBA" id="ARBA00016244"/>
    </source>
</evidence>
<dbReference type="GO" id="GO:0044780">
    <property type="term" value="P:bacterial-type flagellum assembly"/>
    <property type="evidence" value="ECO:0007669"/>
    <property type="project" value="InterPro"/>
</dbReference>
<keyword evidence="11" id="KW-0966">Cell projection</keyword>
<comment type="subcellular location">
    <subcellularLocation>
        <location evidence="1">Bacterial flagellum basal body</location>
    </subcellularLocation>
    <subcellularLocation>
        <location evidence="2">Secreted</location>
    </subcellularLocation>
</comment>
<feature type="domain" description="Flagellar hook-associated protein FlgK helical" evidence="10">
    <location>
        <begin position="103"/>
        <end position="312"/>
    </location>
</feature>
<name>A0A1H2X8S2_9RHOB</name>
<dbReference type="EMBL" id="FNMZ01000002">
    <property type="protein sequence ID" value="SDW89205.1"/>
    <property type="molecule type" value="Genomic_DNA"/>
</dbReference>
<comment type="similarity">
    <text evidence="3">Belongs to the flagella basal body rod proteins family.</text>
</comment>
<keyword evidence="6" id="KW-0975">Bacterial flagellum</keyword>
<evidence type="ECO:0000259" key="9">
    <source>
        <dbReference type="Pfam" id="PF06429"/>
    </source>
</evidence>
<feature type="domain" description="Flagellar basal body rod protein N-terminal" evidence="8">
    <location>
        <begin position="8"/>
        <end position="36"/>
    </location>
</feature>
<dbReference type="PANTHER" id="PTHR30033">
    <property type="entry name" value="FLAGELLAR HOOK-ASSOCIATED PROTEIN 1"/>
    <property type="match status" value="1"/>
</dbReference>
<reference evidence="11 12" key="1">
    <citation type="submission" date="2016-10" db="EMBL/GenBank/DDBJ databases">
        <authorList>
            <person name="de Groot N.N."/>
        </authorList>
    </citation>
    <scope>NUCLEOTIDE SEQUENCE [LARGE SCALE GENOMIC DNA]</scope>
    <source>
        <strain evidence="11 12">DSM 17890</strain>
    </source>
</reference>
<keyword evidence="11" id="KW-0282">Flagellum</keyword>
<evidence type="ECO:0000256" key="2">
    <source>
        <dbReference type="ARBA" id="ARBA00004613"/>
    </source>
</evidence>
<sequence length="486" mass="49368">MSMSAALTNALSGLNTNARRTQVISDNVANALTPGYARRSVSTAPRVAAGEGAGVTVTGVARATDPRATGDRRRAEAASGESAALASAESRLLGSIGGIADAGSISARAVTWESALARLADSPESAALQADAAAAARGLVSGLNAASQETQRVRMDADGQIGLMVSEINSALESIRELNSDIERMTISGRDTAALDDARSREIDRISSLVPVRIAGRENGKIALYTPDGGILLDGRANLLGFEATGQITADMTLGSGALSGLTLNGEPISAGTGDGPLDGGALGAQFAIRDTLAPEAQGQLDALAQDLILRFEDPAVDPTLAVGDPGIFTDEGGAFDALDVIGLAGRLQVNAAVDPAQGGEAWRLRDGINAAAQGPVGLDTLPRALMAALADPVSAPAGVGFSGMFGFLDLVQSAVAGREQASADLESLAAFSGGRFTLLQEAEAAVTGVDTDKELSDLLVVENAYAANARVIETVDGLLKRLLEI</sequence>
<evidence type="ECO:0000256" key="3">
    <source>
        <dbReference type="ARBA" id="ARBA00009677"/>
    </source>
</evidence>
<dbReference type="RefSeq" id="WP_092680860.1">
    <property type="nucleotide sequence ID" value="NZ_FNMZ01000002.1"/>
</dbReference>
<evidence type="ECO:0000313" key="11">
    <source>
        <dbReference type="EMBL" id="SDW89205.1"/>
    </source>
</evidence>
<organism evidence="11 12">
    <name type="scientific">Albimonas donghaensis</name>
    <dbReference type="NCBI Taxonomy" id="356660"/>
    <lineage>
        <taxon>Bacteria</taxon>
        <taxon>Pseudomonadati</taxon>
        <taxon>Pseudomonadota</taxon>
        <taxon>Alphaproteobacteria</taxon>
        <taxon>Rhodobacterales</taxon>
        <taxon>Paracoccaceae</taxon>
        <taxon>Albimonas</taxon>
    </lineage>
</organism>
<dbReference type="GO" id="GO:0009424">
    <property type="term" value="C:bacterial-type flagellum hook"/>
    <property type="evidence" value="ECO:0007669"/>
    <property type="project" value="InterPro"/>
</dbReference>
<dbReference type="Pfam" id="PF06429">
    <property type="entry name" value="Flg_bbr_C"/>
    <property type="match status" value="1"/>
</dbReference>
<dbReference type="InterPro" id="IPR002371">
    <property type="entry name" value="FlgK"/>
</dbReference>
<dbReference type="Proteomes" id="UP000199118">
    <property type="component" value="Unassembled WGS sequence"/>
</dbReference>
<dbReference type="OrthoDB" id="7181295at2"/>
<protein>
    <recommendedName>
        <fullName evidence="4">Flagellar hook-associated protein 1</fullName>
    </recommendedName>
</protein>
<evidence type="ECO:0000256" key="1">
    <source>
        <dbReference type="ARBA" id="ARBA00004117"/>
    </source>
</evidence>
<feature type="compositionally biased region" description="Basic and acidic residues" evidence="7">
    <location>
        <begin position="64"/>
        <end position="76"/>
    </location>
</feature>
<evidence type="ECO:0000256" key="7">
    <source>
        <dbReference type="SAM" id="MobiDB-lite"/>
    </source>
</evidence>
<accession>A0A1H2X8S2</accession>
<dbReference type="SUPFAM" id="SSF64518">
    <property type="entry name" value="Phase 1 flagellin"/>
    <property type="match status" value="1"/>
</dbReference>
<dbReference type="AlphaFoldDB" id="A0A1H2X8S2"/>
<keyword evidence="12" id="KW-1185">Reference proteome</keyword>
<dbReference type="GO" id="GO:0005198">
    <property type="term" value="F:structural molecule activity"/>
    <property type="evidence" value="ECO:0007669"/>
    <property type="project" value="InterPro"/>
</dbReference>
<evidence type="ECO:0000256" key="5">
    <source>
        <dbReference type="ARBA" id="ARBA00022525"/>
    </source>
</evidence>
<dbReference type="InterPro" id="IPR001444">
    <property type="entry name" value="Flag_bb_rod_N"/>
</dbReference>
<dbReference type="NCBIfam" id="TIGR02492">
    <property type="entry name" value="flgK_ends"/>
    <property type="match status" value="1"/>
</dbReference>
<dbReference type="Pfam" id="PF00460">
    <property type="entry name" value="Flg_bb_rod"/>
    <property type="match status" value="1"/>
</dbReference>
<dbReference type="Pfam" id="PF22638">
    <property type="entry name" value="FlgK_D1"/>
    <property type="match status" value="1"/>
</dbReference>
<keyword evidence="5" id="KW-0964">Secreted</keyword>
<dbReference type="GO" id="GO:0005576">
    <property type="term" value="C:extracellular region"/>
    <property type="evidence" value="ECO:0007669"/>
    <property type="project" value="UniProtKB-SubCell"/>
</dbReference>
<dbReference type="STRING" id="356660.SAMN05444336_102649"/>
<dbReference type="InterPro" id="IPR010930">
    <property type="entry name" value="Flg_bb/hook_C_dom"/>
</dbReference>
<evidence type="ECO:0000259" key="10">
    <source>
        <dbReference type="Pfam" id="PF22638"/>
    </source>
</evidence>
<dbReference type="GO" id="GO:0009425">
    <property type="term" value="C:bacterial-type flagellum basal body"/>
    <property type="evidence" value="ECO:0007669"/>
    <property type="project" value="UniProtKB-SubCell"/>
</dbReference>